<protein>
    <submittedName>
        <fullName evidence="1">Uncharacterized protein</fullName>
    </submittedName>
</protein>
<gene>
    <name evidence="1" type="ORF">M5D96_008814</name>
</gene>
<dbReference type="AlphaFoldDB" id="A0A9P9YL68"/>
<feature type="non-terminal residue" evidence="1">
    <location>
        <position position="105"/>
    </location>
</feature>
<evidence type="ECO:0000313" key="1">
    <source>
        <dbReference type="EMBL" id="KAI8038896.1"/>
    </source>
</evidence>
<keyword evidence="2" id="KW-1185">Reference proteome</keyword>
<dbReference type="Proteomes" id="UP001059596">
    <property type="component" value="Unassembled WGS sequence"/>
</dbReference>
<comment type="caution">
    <text evidence="1">The sequence shown here is derived from an EMBL/GenBank/DDBJ whole genome shotgun (WGS) entry which is preliminary data.</text>
</comment>
<name>A0A9P9YL68_9MUSC</name>
<accession>A0A9P9YL68</accession>
<dbReference type="EMBL" id="JAMKOV010000007">
    <property type="protein sequence ID" value="KAI8038896.1"/>
    <property type="molecule type" value="Genomic_DNA"/>
</dbReference>
<organism evidence="1 2">
    <name type="scientific">Drosophila gunungcola</name>
    <name type="common">fruit fly</name>
    <dbReference type="NCBI Taxonomy" id="103775"/>
    <lineage>
        <taxon>Eukaryota</taxon>
        <taxon>Metazoa</taxon>
        <taxon>Ecdysozoa</taxon>
        <taxon>Arthropoda</taxon>
        <taxon>Hexapoda</taxon>
        <taxon>Insecta</taxon>
        <taxon>Pterygota</taxon>
        <taxon>Neoptera</taxon>
        <taxon>Endopterygota</taxon>
        <taxon>Diptera</taxon>
        <taxon>Brachycera</taxon>
        <taxon>Muscomorpha</taxon>
        <taxon>Ephydroidea</taxon>
        <taxon>Drosophilidae</taxon>
        <taxon>Drosophila</taxon>
        <taxon>Sophophora</taxon>
    </lineage>
</organism>
<sequence length="105" mass="11885">MSLSRMHPGSTSSQLPVLGQPISRRYQRLTSARVLAMGFPFLPRHRPLRASPGSCTRIRIRFHCICRSLLSCFSQIYNQASSLSSVAARTKKIHFSTFKLNKFDS</sequence>
<evidence type="ECO:0000313" key="2">
    <source>
        <dbReference type="Proteomes" id="UP001059596"/>
    </source>
</evidence>
<reference evidence="1" key="1">
    <citation type="journal article" date="2023" name="Genome Biol. Evol.">
        <title>Long-read-based Genome Assembly of Drosophila gunungcola Reveals Fewer Chemosensory Genes in Flower-breeding Species.</title>
        <authorList>
            <person name="Negi A."/>
            <person name="Liao B.Y."/>
            <person name="Yeh S.D."/>
        </authorList>
    </citation>
    <scope>NUCLEOTIDE SEQUENCE</scope>
    <source>
        <strain evidence="1">Sukarami</strain>
    </source>
</reference>
<proteinExistence type="predicted"/>